<dbReference type="EMBL" id="VUNF01000015">
    <property type="protein sequence ID" value="MST77756.1"/>
    <property type="molecule type" value="Genomic_DNA"/>
</dbReference>
<evidence type="ECO:0000313" key="2">
    <source>
        <dbReference type="Proteomes" id="UP000450161"/>
    </source>
</evidence>
<dbReference type="Proteomes" id="UP000450161">
    <property type="component" value="Unassembled WGS sequence"/>
</dbReference>
<comment type="caution">
    <text evidence="1">The sequence shown here is derived from an EMBL/GenBank/DDBJ whole genome shotgun (WGS) entry which is preliminary data.</text>
</comment>
<evidence type="ECO:0000313" key="1">
    <source>
        <dbReference type="EMBL" id="MST77756.1"/>
    </source>
</evidence>
<sequence>MRTKRFDFNFKPLQINISMVVDGSVPDSQNYDADTDTFTPDYTISSLIVQPIVSRLDKDEILAAGRINHELANITWAEIVNGKEVLIEDTNANYEIIRSGGQAGRIEVKKNAKPQIPINLLFRATYQDSRNRQVHNLVKSYQVQCKNSTTYTPYVEIDAADQTLYDPFMDQDKQTVNAYLRLGKDIVDSAKVKFVWEKYRGSGDWSAVGSDNMDYDVEVATDGASCIVDRSLMGNELCIRCRAKYSENGDPSAVVLSSTSPEKIFSFVRRLPKYEYDFAVPTNIEAGLLKISPQMIAWNTKGSITNPEKELLPLWMVATNKQSGSLSYSLIGHGQNPNLPTKAIDAQIGAVYGLDLKDVGPTAAWADSDGSVFVDGDGNIILIK</sequence>
<gene>
    <name evidence="1" type="ORF">FYJ72_08700</name>
</gene>
<dbReference type="RefSeq" id="WP_154481168.1">
    <property type="nucleotide sequence ID" value="NZ_VUNF01000015.1"/>
</dbReference>
<protein>
    <submittedName>
        <fullName evidence="1">Uncharacterized protein</fullName>
    </submittedName>
</protein>
<proteinExistence type="predicted"/>
<reference evidence="1 2" key="1">
    <citation type="submission" date="2019-08" db="EMBL/GenBank/DDBJ databases">
        <title>In-depth cultivation of the pig gut microbiome towards novel bacterial diversity and tailored functional studies.</title>
        <authorList>
            <person name="Wylensek D."/>
            <person name="Hitch T.C.A."/>
            <person name="Clavel T."/>
        </authorList>
    </citation>
    <scope>NUCLEOTIDE SEQUENCE [LARGE SCALE GENOMIC DNA]</scope>
    <source>
        <strain evidence="1 2">LKV-178-WT-2C</strain>
    </source>
</reference>
<accession>A0A6I2TVG0</accession>
<dbReference type="AlphaFoldDB" id="A0A6I2TVG0"/>
<name>A0A6I2TVG0_9BACT</name>
<organism evidence="1 2">
    <name type="scientific">Segatella copri</name>
    <dbReference type="NCBI Taxonomy" id="165179"/>
    <lineage>
        <taxon>Bacteria</taxon>
        <taxon>Pseudomonadati</taxon>
        <taxon>Bacteroidota</taxon>
        <taxon>Bacteroidia</taxon>
        <taxon>Bacteroidales</taxon>
        <taxon>Prevotellaceae</taxon>
        <taxon>Segatella</taxon>
    </lineage>
</organism>